<keyword evidence="3" id="KW-1185">Reference proteome</keyword>
<evidence type="ECO:0000259" key="1">
    <source>
        <dbReference type="Pfam" id="PF03358"/>
    </source>
</evidence>
<dbReference type="Gene3D" id="3.40.50.360">
    <property type="match status" value="1"/>
</dbReference>
<sequence>MTRIGIILGSTRPQRRGEAVAHWVLGRAAPRTDAEFDLIDLRDHPLPHLDEPNPALFSSSYEHAHTRAWSSTIAAYDGYVLVTAEYNHGVPSPLKNALDFLYHEWSNKAVALVSYGVDGGARAAEQLRLAAGALQMADVAHQVTLSLFTEWENLTTFNPTDRAATTLDRTLDQVVAWSTALSSLRAAV</sequence>
<protein>
    <submittedName>
        <fullName evidence="2">NAD(P)H-dependent FMN reductase</fullName>
    </submittedName>
</protein>
<feature type="domain" description="NADPH-dependent FMN reductase-like" evidence="1">
    <location>
        <begin position="2"/>
        <end position="147"/>
    </location>
</feature>
<dbReference type="AlphaFoldDB" id="A0A285I8E5"/>
<name>A0A285I8E5_9ACTN</name>
<dbReference type="Proteomes" id="UP000219612">
    <property type="component" value="Unassembled WGS sequence"/>
</dbReference>
<reference evidence="2 3" key="1">
    <citation type="submission" date="2017-09" db="EMBL/GenBank/DDBJ databases">
        <authorList>
            <person name="Ehlers B."/>
            <person name="Leendertz F.H."/>
        </authorList>
    </citation>
    <scope>NUCLEOTIDE SEQUENCE [LARGE SCALE GENOMIC DNA]</scope>
    <source>
        <strain evidence="2 3">CGMCC 4.6857</strain>
    </source>
</reference>
<organism evidence="2 3">
    <name type="scientific">Paractinoplanes atraurantiacus</name>
    <dbReference type="NCBI Taxonomy" id="1036182"/>
    <lineage>
        <taxon>Bacteria</taxon>
        <taxon>Bacillati</taxon>
        <taxon>Actinomycetota</taxon>
        <taxon>Actinomycetes</taxon>
        <taxon>Micromonosporales</taxon>
        <taxon>Micromonosporaceae</taxon>
        <taxon>Paractinoplanes</taxon>
    </lineage>
</organism>
<dbReference type="InterPro" id="IPR050712">
    <property type="entry name" value="NAD(P)H-dep_reductase"/>
</dbReference>
<accession>A0A285I8E5</accession>
<dbReference type="GO" id="GO:0016491">
    <property type="term" value="F:oxidoreductase activity"/>
    <property type="evidence" value="ECO:0007669"/>
    <property type="project" value="InterPro"/>
</dbReference>
<dbReference type="GO" id="GO:0005829">
    <property type="term" value="C:cytosol"/>
    <property type="evidence" value="ECO:0007669"/>
    <property type="project" value="TreeGrafter"/>
</dbReference>
<dbReference type="GO" id="GO:0010181">
    <property type="term" value="F:FMN binding"/>
    <property type="evidence" value="ECO:0007669"/>
    <property type="project" value="TreeGrafter"/>
</dbReference>
<dbReference type="PANTHER" id="PTHR30543">
    <property type="entry name" value="CHROMATE REDUCTASE"/>
    <property type="match status" value="1"/>
</dbReference>
<dbReference type="Pfam" id="PF03358">
    <property type="entry name" value="FMN_red"/>
    <property type="match status" value="1"/>
</dbReference>
<evidence type="ECO:0000313" key="2">
    <source>
        <dbReference type="EMBL" id="SNY44262.1"/>
    </source>
</evidence>
<dbReference type="RefSeq" id="WP_097321248.1">
    <property type="nucleotide sequence ID" value="NZ_OBDY01000007.1"/>
</dbReference>
<dbReference type="SUPFAM" id="SSF52218">
    <property type="entry name" value="Flavoproteins"/>
    <property type="match status" value="1"/>
</dbReference>
<dbReference type="EMBL" id="OBDY01000007">
    <property type="protein sequence ID" value="SNY44262.1"/>
    <property type="molecule type" value="Genomic_DNA"/>
</dbReference>
<dbReference type="OrthoDB" id="9812295at2"/>
<dbReference type="InterPro" id="IPR029039">
    <property type="entry name" value="Flavoprotein-like_sf"/>
</dbReference>
<proteinExistence type="predicted"/>
<dbReference type="InterPro" id="IPR005025">
    <property type="entry name" value="FMN_Rdtase-like_dom"/>
</dbReference>
<dbReference type="PANTHER" id="PTHR30543:SF21">
    <property type="entry name" value="NAD(P)H-DEPENDENT FMN REDUCTASE LOT6"/>
    <property type="match status" value="1"/>
</dbReference>
<evidence type="ECO:0000313" key="3">
    <source>
        <dbReference type="Proteomes" id="UP000219612"/>
    </source>
</evidence>
<gene>
    <name evidence="2" type="ORF">SAMN05421748_10749</name>
</gene>